<dbReference type="GO" id="GO:0016747">
    <property type="term" value="F:acyltransferase activity, transferring groups other than amino-acyl groups"/>
    <property type="evidence" value="ECO:0007669"/>
    <property type="project" value="InterPro"/>
</dbReference>
<feature type="domain" description="N-acetyltransferase" evidence="3">
    <location>
        <begin position="7"/>
        <end position="178"/>
    </location>
</feature>
<dbReference type="RefSeq" id="WP_169532824.1">
    <property type="nucleotide sequence ID" value="NZ_JABBGH010000003.1"/>
</dbReference>
<dbReference type="PANTHER" id="PTHR43877">
    <property type="entry name" value="AMINOALKYLPHOSPHONATE N-ACETYLTRANSFERASE-RELATED-RELATED"/>
    <property type="match status" value="1"/>
</dbReference>
<dbReference type="Pfam" id="PF00583">
    <property type="entry name" value="Acetyltransf_1"/>
    <property type="match status" value="1"/>
</dbReference>
<dbReference type="SUPFAM" id="SSF55729">
    <property type="entry name" value="Acyl-CoA N-acyltransferases (Nat)"/>
    <property type="match status" value="1"/>
</dbReference>
<protein>
    <submittedName>
        <fullName evidence="4">GNAT family N-acetyltransferase</fullName>
    </submittedName>
</protein>
<dbReference type="InterPro" id="IPR000182">
    <property type="entry name" value="GNAT_dom"/>
</dbReference>
<dbReference type="InterPro" id="IPR050832">
    <property type="entry name" value="Bact_Acetyltransf"/>
</dbReference>
<keyword evidence="5" id="KW-1185">Reference proteome</keyword>
<evidence type="ECO:0000256" key="1">
    <source>
        <dbReference type="ARBA" id="ARBA00022679"/>
    </source>
</evidence>
<dbReference type="PROSITE" id="PS51186">
    <property type="entry name" value="GNAT"/>
    <property type="match status" value="1"/>
</dbReference>
<reference evidence="4 5" key="1">
    <citation type="submission" date="2020-04" db="EMBL/GenBank/DDBJ databases">
        <title>Hymenobacter polaris sp. nov., isolated from Arctic soil.</title>
        <authorList>
            <person name="Dahal R.H."/>
        </authorList>
    </citation>
    <scope>NUCLEOTIDE SEQUENCE [LARGE SCALE GENOMIC DNA]</scope>
    <source>
        <strain evidence="4 5">RP-2-7</strain>
    </source>
</reference>
<keyword evidence="1 4" id="KW-0808">Transferase</keyword>
<dbReference type="AlphaFoldDB" id="A0A7Y0FP33"/>
<dbReference type="Proteomes" id="UP000559626">
    <property type="component" value="Unassembled WGS sequence"/>
</dbReference>
<accession>A0A7Y0FP33</accession>
<evidence type="ECO:0000313" key="4">
    <source>
        <dbReference type="EMBL" id="NML67140.1"/>
    </source>
</evidence>
<dbReference type="Gene3D" id="3.40.630.30">
    <property type="match status" value="1"/>
</dbReference>
<keyword evidence="2" id="KW-0012">Acyltransferase</keyword>
<sequence length="180" mass="19559">MSSPLRLAVAKANPATATLLAELGRQTFTETFAASNTPADLAAYLAETYSPELQLAQLQDPAVTFLLAEMQGQAVGYAQVVRHSRLGLSAGKEANQLELKQLYVLEDWTGTGLGGALMRRVLELAQAAGCTAVVLGVWEHNERAKAFYQRFGFKEIGEHAFRLGQDVQRDLILRKGLAGR</sequence>
<evidence type="ECO:0000256" key="2">
    <source>
        <dbReference type="ARBA" id="ARBA00023315"/>
    </source>
</evidence>
<dbReference type="CDD" id="cd04301">
    <property type="entry name" value="NAT_SF"/>
    <property type="match status" value="1"/>
</dbReference>
<organism evidence="4 5">
    <name type="scientific">Hymenobacter polaris</name>
    <dbReference type="NCBI Taxonomy" id="2682546"/>
    <lineage>
        <taxon>Bacteria</taxon>
        <taxon>Pseudomonadati</taxon>
        <taxon>Bacteroidota</taxon>
        <taxon>Cytophagia</taxon>
        <taxon>Cytophagales</taxon>
        <taxon>Hymenobacteraceae</taxon>
        <taxon>Hymenobacter</taxon>
    </lineage>
</organism>
<dbReference type="InterPro" id="IPR016181">
    <property type="entry name" value="Acyl_CoA_acyltransferase"/>
</dbReference>
<comment type="caution">
    <text evidence="4">The sequence shown here is derived from an EMBL/GenBank/DDBJ whole genome shotgun (WGS) entry which is preliminary data.</text>
</comment>
<proteinExistence type="predicted"/>
<gene>
    <name evidence="4" type="ORF">HHL22_18200</name>
</gene>
<evidence type="ECO:0000259" key="3">
    <source>
        <dbReference type="PROSITE" id="PS51186"/>
    </source>
</evidence>
<evidence type="ECO:0000313" key="5">
    <source>
        <dbReference type="Proteomes" id="UP000559626"/>
    </source>
</evidence>
<name>A0A7Y0FP33_9BACT</name>
<dbReference type="EMBL" id="JABBGH010000003">
    <property type="protein sequence ID" value="NML67140.1"/>
    <property type="molecule type" value="Genomic_DNA"/>
</dbReference>